<dbReference type="NCBIfam" id="TIGR04183">
    <property type="entry name" value="Por_Secre_tail"/>
    <property type="match status" value="1"/>
</dbReference>
<feature type="domain" description="Ig-like" evidence="2">
    <location>
        <begin position="340"/>
        <end position="421"/>
    </location>
</feature>
<feature type="chain" id="PRO_5046036952" evidence="1">
    <location>
        <begin position="20"/>
        <end position="590"/>
    </location>
</feature>
<keyword evidence="1" id="KW-0732">Signal</keyword>
<dbReference type="InterPro" id="IPR026444">
    <property type="entry name" value="Secre_tail"/>
</dbReference>
<dbReference type="Proteomes" id="UP001207228">
    <property type="component" value="Unassembled WGS sequence"/>
</dbReference>
<dbReference type="InterPro" id="IPR045829">
    <property type="entry name" value="PKD_6"/>
</dbReference>
<evidence type="ECO:0000256" key="1">
    <source>
        <dbReference type="SAM" id="SignalP"/>
    </source>
</evidence>
<dbReference type="RefSeq" id="WP_266054189.1">
    <property type="nucleotide sequence ID" value="NZ_JAPFQO010000014.1"/>
</dbReference>
<evidence type="ECO:0000259" key="2">
    <source>
        <dbReference type="Pfam" id="PF19081"/>
    </source>
</evidence>
<dbReference type="Pfam" id="PF19081">
    <property type="entry name" value="Ig_7"/>
    <property type="match status" value="1"/>
</dbReference>
<dbReference type="Pfam" id="PF19408">
    <property type="entry name" value="PKD_6"/>
    <property type="match status" value="2"/>
</dbReference>
<protein>
    <submittedName>
        <fullName evidence="4">T9SS type A sorting domain-containing protein</fullName>
    </submittedName>
</protein>
<dbReference type="InterPro" id="IPR044023">
    <property type="entry name" value="Ig_7"/>
</dbReference>
<feature type="domain" description="PKD-like" evidence="3">
    <location>
        <begin position="170"/>
        <end position="248"/>
    </location>
</feature>
<evidence type="ECO:0000313" key="4">
    <source>
        <dbReference type="EMBL" id="MCX2741956.1"/>
    </source>
</evidence>
<feature type="domain" description="PKD-like" evidence="3">
    <location>
        <begin position="255"/>
        <end position="335"/>
    </location>
</feature>
<keyword evidence="5" id="KW-1185">Reference proteome</keyword>
<sequence length="590" mass="61813">MAKHLLVLLLFLLSTSAKSIAVTPAGDNNKADTFQNGADSGESLALAYGDEWGNNLFTAKSRFAARYATPTITMGALPASYSTCSGATLDIPFTTTGTFQAGNTFRVLLSDKNSSFLASTTIGEGMASPIRVTIPGGIEAGAGYKLQVIATSPYTADEANAKSIQIITVPDQPAPIAGPTEVCLHSEAAFSVAQVAGAEGYTWTVPDSWSIITGQGTHRITVRAGTKPGTVSVVAYNQCGVSAAQTVSIKSITVPDQPAVINATKTEVCSGSEVGYSVAQVTGATGYTWTVPNGWMITSGQGTSSITVIVGSQSGNISVSAHNQCGVSAAQMMNVEIDTPVAPAVVAVRNCEDGSVTLQASGAWAESAYYWYTSATGKEYVATGSSYKTDPLTATTTYYASLETRGGCEGPRTAITVQAYPVPTVTAGPDETVCADAAALQLTGFSPEDYGSWSGAGVSTEGIFNPQLVGPGVYELTYTYSYPSECAYTATKNITVTTCTGLPESRLAAELILYPNPTRAETQVVLPLLKATGLTLRLLDAKGQQLHEQVYPNVHGEFKQVMDLRNKPKGIYLLQLILDDGVITKRLMKE</sequence>
<feature type="signal peptide" evidence="1">
    <location>
        <begin position="1"/>
        <end position="19"/>
    </location>
</feature>
<gene>
    <name evidence="4" type="ORF">OO017_18505</name>
</gene>
<evidence type="ECO:0000259" key="3">
    <source>
        <dbReference type="Pfam" id="PF19408"/>
    </source>
</evidence>
<comment type="caution">
    <text evidence="4">The sequence shown here is derived from an EMBL/GenBank/DDBJ whole genome shotgun (WGS) entry which is preliminary data.</text>
</comment>
<name>A0ABT3RJF5_9BACT</name>
<reference evidence="4 5" key="1">
    <citation type="submission" date="2022-11" db="EMBL/GenBank/DDBJ databases">
        <title>The characterization of three novel Bacteroidetes species and genomic analysis of their roles in tidal elemental geochemical cycles.</title>
        <authorList>
            <person name="Ma K.-J."/>
        </authorList>
    </citation>
    <scope>NUCLEOTIDE SEQUENCE [LARGE SCALE GENOMIC DNA]</scope>
    <source>
        <strain evidence="4 5">M82</strain>
    </source>
</reference>
<evidence type="ECO:0000313" key="5">
    <source>
        <dbReference type="Proteomes" id="UP001207228"/>
    </source>
</evidence>
<organism evidence="4 5">
    <name type="scientific">Pontibacter anaerobius</name>
    <dbReference type="NCBI Taxonomy" id="2993940"/>
    <lineage>
        <taxon>Bacteria</taxon>
        <taxon>Pseudomonadati</taxon>
        <taxon>Bacteroidota</taxon>
        <taxon>Cytophagia</taxon>
        <taxon>Cytophagales</taxon>
        <taxon>Hymenobacteraceae</taxon>
        <taxon>Pontibacter</taxon>
    </lineage>
</organism>
<dbReference type="EMBL" id="JAPFQO010000014">
    <property type="protein sequence ID" value="MCX2741956.1"/>
    <property type="molecule type" value="Genomic_DNA"/>
</dbReference>
<accession>A0ABT3RJF5</accession>
<proteinExistence type="predicted"/>